<protein>
    <submittedName>
        <fullName evidence="1">Uncharacterized protein</fullName>
    </submittedName>
</protein>
<name>A0ABX7GWK1_9GAMM</name>
<accession>A0ABX7GWK1</accession>
<evidence type="ECO:0000313" key="1">
    <source>
        <dbReference type="EMBL" id="QRN54863.1"/>
    </source>
</evidence>
<reference evidence="1 2" key="1">
    <citation type="submission" date="2020-10" db="EMBL/GenBank/DDBJ databases">
        <title>Phylogeny of dyella-like bacteria.</title>
        <authorList>
            <person name="Fu J."/>
        </authorList>
    </citation>
    <scope>NUCLEOTIDE SEQUENCE [LARGE SCALE GENOMIC DNA]</scope>
    <source>
        <strain evidence="1 2">DHOB09</strain>
    </source>
</reference>
<dbReference type="EMBL" id="CP064030">
    <property type="protein sequence ID" value="QRN54863.1"/>
    <property type="molecule type" value="Genomic_DNA"/>
</dbReference>
<dbReference type="Proteomes" id="UP000663181">
    <property type="component" value="Chromosome"/>
</dbReference>
<organism evidence="1 2">
    <name type="scientific">Dyella caseinilytica</name>
    <dbReference type="NCBI Taxonomy" id="1849581"/>
    <lineage>
        <taxon>Bacteria</taxon>
        <taxon>Pseudomonadati</taxon>
        <taxon>Pseudomonadota</taxon>
        <taxon>Gammaproteobacteria</taxon>
        <taxon>Lysobacterales</taxon>
        <taxon>Rhodanobacteraceae</taxon>
        <taxon>Dyella</taxon>
    </lineage>
</organism>
<gene>
    <name evidence="1" type="ORF">ISN74_05780</name>
</gene>
<proteinExistence type="predicted"/>
<evidence type="ECO:0000313" key="2">
    <source>
        <dbReference type="Proteomes" id="UP000663181"/>
    </source>
</evidence>
<keyword evidence="2" id="KW-1185">Reference proteome</keyword>
<dbReference type="RefSeq" id="WP_188798255.1">
    <property type="nucleotide sequence ID" value="NZ_BMIZ01000001.1"/>
</dbReference>
<sequence>MGLRIASINVAANLHVCWRTASMNPAVAGAEVGRCDQTIRLIGFDKKTIGCCPAREMCAEQPIWHLGRMAKVLQER</sequence>